<evidence type="ECO:0000313" key="2">
    <source>
        <dbReference type="EMBL" id="GII92002.1"/>
    </source>
</evidence>
<keyword evidence="3" id="KW-1185">Reference proteome</keyword>
<comment type="caution">
    <text evidence="2">The sequence shown here is derived from an EMBL/GenBank/DDBJ whole genome shotgun (WGS) entry which is preliminary data.</text>
</comment>
<organism evidence="2 3">
    <name type="scientific">Sinosporangium siamense</name>
    <dbReference type="NCBI Taxonomy" id="1367973"/>
    <lineage>
        <taxon>Bacteria</taxon>
        <taxon>Bacillati</taxon>
        <taxon>Actinomycetota</taxon>
        <taxon>Actinomycetes</taxon>
        <taxon>Streptosporangiales</taxon>
        <taxon>Streptosporangiaceae</taxon>
        <taxon>Sinosporangium</taxon>
    </lineage>
</organism>
<gene>
    <name evidence="2" type="ORF">Ssi02_22330</name>
</gene>
<evidence type="ECO:0000313" key="3">
    <source>
        <dbReference type="Proteomes" id="UP000606172"/>
    </source>
</evidence>
<protein>
    <submittedName>
        <fullName evidence="2">Uncharacterized protein</fullName>
    </submittedName>
</protein>
<proteinExistence type="predicted"/>
<dbReference type="EMBL" id="BOOW01000013">
    <property type="protein sequence ID" value="GII92002.1"/>
    <property type="molecule type" value="Genomic_DNA"/>
</dbReference>
<evidence type="ECO:0000256" key="1">
    <source>
        <dbReference type="SAM" id="MobiDB-lite"/>
    </source>
</evidence>
<sequence length="55" mass="6147">MVHSWQGAQCHEIYLLNKPRNQQPCRQKQDTGGEGQRPIPSPARRVGNAIPRLAG</sequence>
<accession>A0A919RE29</accession>
<dbReference type="Proteomes" id="UP000606172">
    <property type="component" value="Unassembled WGS sequence"/>
</dbReference>
<feature type="region of interest" description="Disordered" evidence="1">
    <location>
        <begin position="18"/>
        <end position="55"/>
    </location>
</feature>
<name>A0A919RE29_9ACTN</name>
<dbReference type="AlphaFoldDB" id="A0A919RE29"/>
<reference evidence="2" key="1">
    <citation type="submission" date="2021-01" db="EMBL/GenBank/DDBJ databases">
        <title>Whole genome shotgun sequence of Sinosporangium siamense NBRC 109515.</title>
        <authorList>
            <person name="Komaki H."/>
            <person name="Tamura T."/>
        </authorList>
    </citation>
    <scope>NUCLEOTIDE SEQUENCE</scope>
    <source>
        <strain evidence="2">NBRC 109515</strain>
    </source>
</reference>